<dbReference type="SUPFAM" id="SSF57362">
    <property type="entry name" value="BPTI-like"/>
    <property type="match status" value="6"/>
</dbReference>
<dbReference type="WBParaSite" id="PSU_v2.g9394.t1">
    <property type="protein sequence ID" value="PSU_v2.g9394.t1"/>
    <property type="gene ID" value="PSU_v2.g9394"/>
</dbReference>
<name>A0A914ZBU2_9BILA</name>
<dbReference type="GO" id="GO:0004867">
    <property type="term" value="F:serine-type endopeptidase inhibitor activity"/>
    <property type="evidence" value="ECO:0007669"/>
    <property type="project" value="UniProtKB-KW"/>
</dbReference>
<keyword evidence="10" id="KW-1185">Reference proteome</keyword>
<protein>
    <submittedName>
        <fullName evidence="11">Uncharacterized protein</fullName>
    </submittedName>
</protein>
<dbReference type="InterPro" id="IPR036880">
    <property type="entry name" value="Kunitz_BPTI_sf"/>
</dbReference>
<dbReference type="Gene3D" id="2.10.25.10">
    <property type="entry name" value="Laminin"/>
    <property type="match status" value="1"/>
</dbReference>
<evidence type="ECO:0000313" key="10">
    <source>
        <dbReference type="Proteomes" id="UP000887577"/>
    </source>
</evidence>
<keyword evidence="6" id="KW-1015">Disulfide bond</keyword>
<dbReference type="Proteomes" id="UP000887577">
    <property type="component" value="Unplaced"/>
</dbReference>
<evidence type="ECO:0000313" key="11">
    <source>
        <dbReference type="WBParaSite" id="PSU_v2.g9394.t1"/>
    </source>
</evidence>
<dbReference type="PANTHER" id="PTHR10083">
    <property type="entry name" value="KUNITZ-TYPE PROTEASE INHIBITOR-RELATED"/>
    <property type="match status" value="1"/>
</dbReference>
<dbReference type="InterPro" id="IPR024731">
    <property type="entry name" value="NELL2-like_EGF"/>
</dbReference>
<feature type="domain" description="BPTI/Kunitz inhibitor" evidence="9">
    <location>
        <begin position="148"/>
        <end position="210"/>
    </location>
</feature>
<dbReference type="PROSITE" id="PS00010">
    <property type="entry name" value="ASX_HYDROXYL"/>
    <property type="match status" value="1"/>
</dbReference>
<dbReference type="PROSITE" id="PS50026">
    <property type="entry name" value="EGF_3"/>
    <property type="match status" value="1"/>
</dbReference>
<dbReference type="InterPro" id="IPR001881">
    <property type="entry name" value="EGF-like_Ca-bd_dom"/>
</dbReference>
<dbReference type="PROSITE" id="PS01187">
    <property type="entry name" value="EGF_CA"/>
    <property type="match status" value="1"/>
</dbReference>
<dbReference type="SMART" id="SM00181">
    <property type="entry name" value="EGF"/>
    <property type="match status" value="1"/>
</dbReference>
<feature type="domain" description="EGF-like" evidence="8">
    <location>
        <begin position="12"/>
        <end position="50"/>
    </location>
</feature>
<dbReference type="Pfam" id="PF12947">
    <property type="entry name" value="EGF_3"/>
    <property type="match status" value="1"/>
</dbReference>
<evidence type="ECO:0000256" key="1">
    <source>
        <dbReference type="ARBA" id="ARBA00022536"/>
    </source>
</evidence>
<keyword evidence="5" id="KW-0722">Serine protease inhibitor</keyword>
<evidence type="ECO:0000259" key="9">
    <source>
        <dbReference type="PROSITE" id="PS50279"/>
    </source>
</evidence>
<evidence type="ECO:0000256" key="6">
    <source>
        <dbReference type="ARBA" id="ARBA00023157"/>
    </source>
</evidence>
<dbReference type="Gene3D" id="4.10.410.10">
    <property type="entry name" value="Pancreatic trypsin inhibitor Kunitz domain"/>
    <property type="match status" value="6"/>
</dbReference>
<dbReference type="PROSITE" id="PS01186">
    <property type="entry name" value="EGF_2"/>
    <property type="match status" value="1"/>
</dbReference>
<evidence type="ECO:0000259" key="8">
    <source>
        <dbReference type="PROSITE" id="PS50026"/>
    </source>
</evidence>
<dbReference type="InterPro" id="IPR018097">
    <property type="entry name" value="EGF_Ca-bd_CS"/>
</dbReference>
<feature type="domain" description="BPTI/Kunitz inhibitor" evidence="9">
    <location>
        <begin position="428"/>
        <end position="484"/>
    </location>
</feature>
<sequence>MGYQLIDYKCADVNECLWTECGKNAVCVNSLGSFRCECALGYAGSGLNCSRSQDICGQKFDRRYEENCNNTEPPWQLRYFYNYTSNQCQQFRYGGCQFEGAQNIFRDLQACQTHCHGYYYLYESKNNSVKKPIYDYSYTTESTIPDLCFDTFDQTKRFPCTEAIWKKRYFFDKASMRCSMFWYDESCDRRPRTTASRNIFVHERTCLEVCEMVAGRQLESQKQGISGVIHAIFDHDWDGAKSIRDRLLKNTTTTTPSTTTTTTAIITSSVPMEPLTPTQHTNELVDNVITPLPLPDTPSPFTAMEVKLDEAESMLIDQNIIGEDKRNEILIIKSLNETFDEKTNYSLAVNLPVTTAQECLEKFDQALAHSCQQTPDWKTRYYFDSSTRTCKAYWFGGCWSHSQNNFESLETCKWKCIGEHYEPISHSCMDKFDKKYLEDCRNGVYEIRYFFNHNTKRCESLYFGGCQSQSRNFFVDLGQCQQYCETVPKDLSNFCLQRFDSVYRNSCSSDGSWSQYYYYDSASDSCKMFWYGNCKSSSQNIFATLESCEWLCERNRESKVPQHCLDKFDYRYRNPCNGGKWQERYYFDHTNGRCRAFWYDGCISESQNIFKTRELCIGLCEAPSITAATTLPPKSSTSQVEEKCDPTRCLKPLLIGDCKET</sequence>
<feature type="domain" description="BPTI/Kunitz inhibitor" evidence="9">
    <location>
        <begin position="495"/>
        <end position="552"/>
    </location>
</feature>
<keyword evidence="2" id="KW-0646">Protease inhibitor</keyword>
<dbReference type="CDD" id="cd00054">
    <property type="entry name" value="EGF_CA"/>
    <property type="match status" value="1"/>
</dbReference>
<comment type="caution">
    <text evidence="7">Lacks conserved residue(s) required for the propagation of feature annotation.</text>
</comment>
<evidence type="ECO:0000256" key="3">
    <source>
        <dbReference type="ARBA" id="ARBA00022729"/>
    </source>
</evidence>
<proteinExistence type="predicted"/>
<feature type="domain" description="BPTI/Kunitz inhibitor" evidence="9">
    <location>
        <begin position="359"/>
        <end position="416"/>
    </location>
</feature>
<dbReference type="Pfam" id="PF00014">
    <property type="entry name" value="Kunitz_BPTI"/>
    <property type="match status" value="5"/>
</dbReference>
<dbReference type="AlphaFoldDB" id="A0A914ZBU2"/>
<accession>A0A914ZBU2</accession>
<dbReference type="InterPro" id="IPR002223">
    <property type="entry name" value="Kunitz_BPTI"/>
</dbReference>
<reference evidence="11" key="1">
    <citation type="submission" date="2022-11" db="UniProtKB">
        <authorList>
            <consortium name="WormBaseParasite"/>
        </authorList>
    </citation>
    <scope>IDENTIFICATION</scope>
</reference>
<evidence type="ECO:0000256" key="7">
    <source>
        <dbReference type="PROSITE-ProRule" id="PRU00076"/>
    </source>
</evidence>
<dbReference type="SUPFAM" id="SSF57196">
    <property type="entry name" value="EGF/Laminin"/>
    <property type="match status" value="1"/>
</dbReference>
<dbReference type="PANTHER" id="PTHR10083:SF374">
    <property type="entry name" value="BPTI_KUNITZ INHIBITOR DOMAIN-CONTAINING PROTEIN"/>
    <property type="match status" value="1"/>
</dbReference>
<dbReference type="GO" id="GO:0005615">
    <property type="term" value="C:extracellular space"/>
    <property type="evidence" value="ECO:0007669"/>
    <property type="project" value="TreeGrafter"/>
</dbReference>
<evidence type="ECO:0000256" key="4">
    <source>
        <dbReference type="ARBA" id="ARBA00022737"/>
    </source>
</evidence>
<dbReference type="FunFam" id="2.10.25.10:FF:000038">
    <property type="entry name" value="Fibrillin 2"/>
    <property type="match status" value="1"/>
</dbReference>
<dbReference type="InterPro" id="IPR000152">
    <property type="entry name" value="EGF-type_Asp/Asn_hydroxyl_site"/>
</dbReference>
<feature type="domain" description="BPTI/Kunitz inhibitor" evidence="9">
    <location>
        <begin position="564"/>
        <end position="620"/>
    </location>
</feature>
<organism evidence="10 11">
    <name type="scientific">Panagrolaimus superbus</name>
    <dbReference type="NCBI Taxonomy" id="310955"/>
    <lineage>
        <taxon>Eukaryota</taxon>
        <taxon>Metazoa</taxon>
        <taxon>Ecdysozoa</taxon>
        <taxon>Nematoda</taxon>
        <taxon>Chromadorea</taxon>
        <taxon>Rhabditida</taxon>
        <taxon>Tylenchina</taxon>
        <taxon>Panagrolaimomorpha</taxon>
        <taxon>Panagrolaimoidea</taxon>
        <taxon>Panagrolaimidae</taxon>
        <taxon>Panagrolaimus</taxon>
    </lineage>
</organism>
<dbReference type="GO" id="GO:0005509">
    <property type="term" value="F:calcium ion binding"/>
    <property type="evidence" value="ECO:0007669"/>
    <property type="project" value="InterPro"/>
</dbReference>
<dbReference type="SMART" id="SM00179">
    <property type="entry name" value="EGF_CA"/>
    <property type="match status" value="1"/>
</dbReference>
<feature type="domain" description="BPTI/Kunitz inhibitor" evidence="9">
    <location>
        <begin position="56"/>
        <end position="115"/>
    </location>
</feature>
<dbReference type="InterPro" id="IPR050098">
    <property type="entry name" value="TFPI/VKTCI-like"/>
</dbReference>
<dbReference type="SMART" id="SM00131">
    <property type="entry name" value="KU"/>
    <property type="match status" value="6"/>
</dbReference>
<keyword evidence="3" id="KW-0732">Signal</keyword>
<keyword evidence="1 7" id="KW-0245">EGF-like domain</keyword>
<keyword evidence="4" id="KW-0677">Repeat</keyword>
<dbReference type="CDD" id="cd00109">
    <property type="entry name" value="Kunitz-type"/>
    <property type="match status" value="2"/>
</dbReference>
<evidence type="ECO:0000256" key="5">
    <source>
        <dbReference type="ARBA" id="ARBA00022900"/>
    </source>
</evidence>
<dbReference type="InterPro" id="IPR000742">
    <property type="entry name" value="EGF"/>
</dbReference>
<evidence type="ECO:0000256" key="2">
    <source>
        <dbReference type="ARBA" id="ARBA00022690"/>
    </source>
</evidence>
<dbReference type="PROSITE" id="PS50279">
    <property type="entry name" value="BPTI_KUNITZ_2"/>
    <property type="match status" value="6"/>
</dbReference>